<protein>
    <submittedName>
        <fullName evidence="1">Uncharacterized protein</fullName>
    </submittedName>
</protein>
<dbReference type="OrthoDB" id="5889729at2"/>
<sequence length="68" mass="7713">MTKTLIASTYQSFIDMCINELVEDTNIHCTFPLMTNEIESLKKLFIKNSGLKMTVTKTSSKLTPNQIL</sequence>
<dbReference type="Proteomes" id="UP000239263">
    <property type="component" value="Unassembled WGS sequence"/>
</dbReference>
<evidence type="ECO:0000313" key="2">
    <source>
        <dbReference type="Proteomes" id="UP000239263"/>
    </source>
</evidence>
<comment type="caution">
    <text evidence="1">The sequence shown here is derived from an EMBL/GenBank/DDBJ whole genome shotgun (WGS) entry which is preliminary data.</text>
</comment>
<reference evidence="1 2" key="1">
    <citation type="submission" date="2016-12" db="EMBL/GenBank/DDBJ databases">
        <title>Diversity of luminous bacteria.</title>
        <authorList>
            <person name="Yoshizawa S."/>
            <person name="Kogure K."/>
        </authorList>
    </citation>
    <scope>NUCLEOTIDE SEQUENCE [LARGE SCALE GENOMIC DNA]</scope>
    <source>
        <strain evidence="1 2">ATCC 33715</strain>
    </source>
</reference>
<evidence type="ECO:0000313" key="1">
    <source>
        <dbReference type="EMBL" id="PQJ85179.1"/>
    </source>
</evidence>
<name>A0A2S7X567_9GAMM</name>
<dbReference type="EMBL" id="MSCO01000002">
    <property type="protein sequence ID" value="PQJ85179.1"/>
    <property type="molecule type" value="Genomic_DNA"/>
</dbReference>
<proteinExistence type="predicted"/>
<organism evidence="1 2">
    <name type="scientific">Aliivibrio sifiae</name>
    <dbReference type="NCBI Taxonomy" id="566293"/>
    <lineage>
        <taxon>Bacteria</taxon>
        <taxon>Pseudomonadati</taxon>
        <taxon>Pseudomonadota</taxon>
        <taxon>Gammaproteobacteria</taxon>
        <taxon>Vibrionales</taxon>
        <taxon>Vibrionaceae</taxon>
        <taxon>Aliivibrio</taxon>
    </lineage>
</organism>
<dbReference type="RefSeq" id="WP_105056528.1">
    <property type="nucleotide sequence ID" value="NZ_CAWNRT010000002.1"/>
</dbReference>
<accession>A0A2S7X567</accession>
<dbReference type="AlphaFoldDB" id="A0A2S7X567"/>
<gene>
    <name evidence="1" type="ORF">BTO22_17095</name>
</gene>